<dbReference type="SMART" id="SM00274">
    <property type="entry name" value="FOLN"/>
    <property type="match status" value="4"/>
</dbReference>
<evidence type="ECO:0000259" key="4">
    <source>
        <dbReference type="SMART" id="SM00274"/>
    </source>
</evidence>
<reference evidence="5 6" key="2">
    <citation type="submission" date="2018-11" db="EMBL/GenBank/DDBJ databases">
        <authorList>
            <consortium name="Pathogen Informatics"/>
        </authorList>
    </citation>
    <scope>NUCLEOTIDE SEQUENCE [LARGE SCALE GENOMIC DNA]</scope>
</reference>
<proteinExistence type="predicted"/>
<evidence type="ECO:0000256" key="3">
    <source>
        <dbReference type="ARBA" id="ARBA00023157"/>
    </source>
</evidence>
<reference evidence="7" key="1">
    <citation type="submission" date="2017-02" db="UniProtKB">
        <authorList>
            <consortium name="WormBaseParasite"/>
        </authorList>
    </citation>
    <scope>IDENTIFICATION</scope>
</reference>
<dbReference type="Gene3D" id="2.10.25.10">
    <property type="entry name" value="Laminin"/>
    <property type="match status" value="4"/>
</dbReference>
<feature type="domain" description="Follistatin-like" evidence="4">
    <location>
        <begin position="148"/>
        <end position="173"/>
    </location>
</feature>
<dbReference type="InterPro" id="IPR003645">
    <property type="entry name" value="Fol_N"/>
</dbReference>
<dbReference type="GO" id="GO:0004867">
    <property type="term" value="F:serine-type endopeptidase inhibitor activity"/>
    <property type="evidence" value="ECO:0007669"/>
    <property type="project" value="UniProtKB-KW"/>
</dbReference>
<dbReference type="AlphaFoldDB" id="A0A0N4YNK8"/>
<dbReference type="EMBL" id="UYSL01023686">
    <property type="protein sequence ID" value="VDL82546.1"/>
    <property type="molecule type" value="Genomic_DNA"/>
</dbReference>
<keyword evidence="1" id="KW-0646">Protease inhibitor</keyword>
<dbReference type="InterPro" id="IPR036084">
    <property type="entry name" value="Ser_inhib-like_sf"/>
</dbReference>
<dbReference type="PANTHER" id="PTHR23259">
    <property type="entry name" value="RIDDLE"/>
    <property type="match status" value="1"/>
</dbReference>
<dbReference type="Proteomes" id="UP000271162">
    <property type="component" value="Unassembled WGS sequence"/>
</dbReference>
<evidence type="ECO:0000313" key="7">
    <source>
        <dbReference type="WBParaSite" id="NBR_0001882001-mRNA-1"/>
    </source>
</evidence>
<keyword evidence="3" id="KW-1015">Disulfide bond</keyword>
<evidence type="ECO:0000256" key="2">
    <source>
        <dbReference type="ARBA" id="ARBA00022900"/>
    </source>
</evidence>
<dbReference type="STRING" id="27835.A0A0N4YNK8"/>
<accession>A0A0N4YNK8</accession>
<evidence type="ECO:0000256" key="1">
    <source>
        <dbReference type="ARBA" id="ARBA00022690"/>
    </source>
</evidence>
<dbReference type="PANTHER" id="PTHR23259:SF70">
    <property type="entry name" value="ACCESSORY GLAND PROTEIN ACP62F-RELATED"/>
    <property type="match status" value="1"/>
</dbReference>
<dbReference type="SUPFAM" id="SSF57567">
    <property type="entry name" value="Serine protease inhibitors"/>
    <property type="match status" value="4"/>
</dbReference>
<keyword evidence="6" id="KW-1185">Reference proteome</keyword>
<feature type="domain" description="Follistatin-like" evidence="4">
    <location>
        <begin position="250"/>
        <end position="282"/>
    </location>
</feature>
<evidence type="ECO:0000313" key="5">
    <source>
        <dbReference type="EMBL" id="VDL82546.1"/>
    </source>
</evidence>
<feature type="domain" description="Follistatin-like" evidence="4">
    <location>
        <begin position="341"/>
        <end position="366"/>
    </location>
</feature>
<name>A0A0N4YNK8_NIPBR</name>
<sequence length="409" mass="44126">MLLHLCAAAKDEISTLQFAKIRAGYDTFYAQCCPPNEQFLECGTACEPSCKNPNPTVCTLQCILNVCQCKQGFYRNSNNTCVDSCAKAQSCPANEEFKSCGTACEPSCDNPNPGMCKAQCIPNVCQCKEGFFRNSDNTCVASCPVGEKCGDTVCKPGTYCSTDIPVCRRPPCSLPPPRCVPDFINEVQLEPTCPANEVFKQCGTACEPSCENPNPMVCTKNCIVNVCQCKPGFFRNANGECVETCIDEKTCKDIVCKKGTVCKQNTIFCIRAPCPQPPPTCVPECNENEEYTECGTACEPTCNGPTDFACTDQCVKKCQCKSGFIRDVSGKCVAECPRGKTCKDMVCKPGTVCQQDRIECVRAPCPQPPPICVPATSCNTVKCPPGKKCIVMSPACTPEMCPPPVAQCV</sequence>
<keyword evidence="2" id="KW-0722">Serine protease inhibitor</keyword>
<dbReference type="Pfam" id="PF01826">
    <property type="entry name" value="TIL"/>
    <property type="match status" value="4"/>
</dbReference>
<dbReference type="CDD" id="cd19941">
    <property type="entry name" value="TIL"/>
    <property type="match status" value="4"/>
</dbReference>
<protein>
    <submittedName>
        <fullName evidence="7">TIL domain-containing protein</fullName>
    </submittedName>
</protein>
<gene>
    <name evidence="5" type="ORF">NBR_LOCUS18821</name>
</gene>
<feature type="domain" description="Follistatin-like" evidence="4">
    <location>
        <begin position="377"/>
        <end position="397"/>
    </location>
</feature>
<dbReference type="InterPro" id="IPR002919">
    <property type="entry name" value="TIL_dom"/>
</dbReference>
<dbReference type="WBParaSite" id="NBR_0001882001-mRNA-1">
    <property type="protein sequence ID" value="NBR_0001882001-mRNA-1"/>
    <property type="gene ID" value="NBR_0001882001"/>
</dbReference>
<dbReference type="OMA" id="LPPNACT"/>
<dbReference type="InterPro" id="IPR051368">
    <property type="entry name" value="SerProtInhib-TIL_Domain"/>
</dbReference>
<organism evidence="7">
    <name type="scientific">Nippostrongylus brasiliensis</name>
    <name type="common">Rat hookworm</name>
    <dbReference type="NCBI Taxonomy" id="27835"/>
    <lineage>
        <taxon>Eukaryota</taxon>
        <taxon>Metazoa</taxon>
        <taxon>Ecdysozoa</taxon>
        <taxon>Nematoda</taxon>
        <taxon>Chromadorea</taxon>
        <taxon>Rhabditida</taxon>
        <taxon>Rhabditina</taxon>
        <taxon>Rhabditomorpha</taxon>
        <taxon>Strongyloidea</taxon>
        <taxon>Heligmosomidae</taxon>
        <taxon>Nippostrongylus</taxon>
    </lineage>
</organism>
<evidence type="ECO:0000313" key="6">
    <source>
        <dbReference type="Proteomes" id="UP000271162"/>
    </source>
</evidence>